<dbReference type="InterPro" id="IPR036388">
    <property type="entry name" value="WH-like_DNA-bd_sf"/>
</dbReference>
<name>A0A193FMJ8_9BORD</name>
<dbReference type="Gene3D" id="1.20.120.530">
    <property type="entry name" value="GntR ligand-binding domain-like"/>
    <property type="match status" value="1"/>
</dbReference>
<keyword evidence="2" id="KW-0238">DNA-binding</keyword>
<keyword evidence="7" id="KW-1185">Reference proteome</keyword>
<sequence>MNDVSAPMDARSIQGRAYELLKGMIDEGRLQAGERLLEAEVAKAFGISRSPARHALRLLCEDKLIRESAGRGYEVVGRARAGSRVQAIRPARRAVLEPMQILSVPQWERMYGELERELCTHMIFSGVRIVEERVAEHFAVSRTVVRDVLARMHSVGLVSKDALGHWVAPQVTPAKTHHLYELRWLLEPEALRQAAPHVPAGYVERARATAVDALDGFPREGFDTDVVEHDLHVTLLSHCPNEDILHALARTRVLFVPTRYLFDPVLHIPLDLIEDALREHVHIYDLLLTRRPAQAAKALYDHLRHADDRWLKRFQGAAALKPSAMPPYLLAV</sequence>
<gene>
    <name evidence="5" type="ORF">BAU06_24160</name>
    <name evidence="6" type="ORF">BAU08_24730</name>
</gene>
<dbReference type="KEGG" id="bbro:BAU06_24160"/>
<proteinExistence type="predicted"/>
<dbReference type="PANTHER" id="PTHR43537:SF5">
    <property type="entry name" value="UXU OPERON TRANSCRIPTIONAL REGULATOR"/>
    <property type="match status" value="1"/>
</dbReference>
<evidence type="ECO:0000256" key="2">
    <source>
        <dbReference type="ARBA" id="ARBA00023125"/>
    </source>
</evidence>
<keyword evidence="1" id="KW-0805">Transcription regulation</keyword>
<dbReference type="Pfam" id="PF07729">
    <property type="entry name" value="FCD"/>
    <property type="match status" value="1"/>
</dbReference>
<dbReference type="Proteomes" id="UP000091897">
    <property type="component" value="Chromosome"/>
</dbReference>
<protein>
    <submittedName>
        <fullName evidence="6">GntR family transcriptional regulator</fullName>
    </submittedName>
</protein>
<dbReference type="OrthoDB" id="8066003at2"/>
<dbReference type="STRING" id="463025.BAU08_24730"/>
<dbReference type="InterPro" id="IPR000524">
    <property type="entry name" value="Tscrpt_reg_HTH_GntR"/>
</dbReference>
<dbReference type="InterPro" id="IPR011711">
    <property type="entry name" value="GntR_C"/>
</dbReference>
<dbReference type="AlphaFoldDB" id="A0A193FMJ8"/>
<dbReference type="SMART" id="SM00895">
    <property type="entry name" value="FCD"/>
    <property type="match status" value="1"/>
</dbReference>
<evidence type="ECO:0000259" key="4">
    <source>
        <dbReference type="PROSITE" id="PS50949"/>
    </source>
</evidence>
<dbReference type="InterPro" id="IPR008920">
    <property type="entry name" value="TF_FadR/GntR_C"/>
</dbReference>
<dbReference type="GO" id="GO:0003677">
    <property type="term" value="F:DNA binding"/>
    <property type="evidence" value="ECO:0007669"/>
    <property type="project" value="UniProtKB-KW"/>
</dbReference>
<dbReference type="Proteomes" id="UP000092213">
    <property type="component" value="Chromosome"/>
</dbReference>
<dbReference type="SUPFAM" id="SSF46785">
    <property type="entry name" value="Winged helix' DNA-binding domain"/>
    <property type="match status" value="2"/>
</dbReference>
<accession>A0A193FMJ8</accession>
<dbReference type="InterPro" id="IPR036390">
    <property type="entry name" value="WH_DNA-bd_sf"/>
</dbReference>
<dbReference type="SMART" id="SM00345">
    <property type="entry name" value="HTH_GNTR"/>
    <property type="match status" value="2"/>
</dbReference>
<organism evidence="6 8">
    <name type="scientific">Bordetella bronchialis</name>
    <dbReference type="NCBI Taxonomy" id="463025"/>
    <lineage>
        <taxon>Bacteria</taxon>
        <taxon>Pseudomonadati</taxon>
        <taxon>Pseudomonadota</taxon>
        <taxon>Betaproteobacteria</taxon>
        <taxon>Burkholderiales</taxon>
        <taxon>Alcaligenaceae</taxon>
        <taxon>Bordetella</taxon>
    </lineage>
</organism>
<dbReference type="Gene3D" id="1.10.10.10">
    <property type="entry name" value="Winged helix-like DNA-binding domain superfamily/Winged helix DNA-binding domain"/>
    <property type="match status" value="2"/>
</dbReference>
<dbReference type="PROSITE" id="PS50949">
    <property type="entry name" value="HTH_GNTR"/>
    <property type="match status" value="1"/>
</dbReference>
<dbReference type="GO" id="GO:0003700">
    <property type="term" value="F:DNA-binding transcription factor activity"/>
    <property type="evidence" value="ECO:0007669"/>
    <property type="project" value="InterPro"/>
</dbReference>
<reference evidence="7 8" key="1">
    <citation type="submission" date="2016-06" db="EMBL/GenBank/DDBJ databases">
        <title>Complete genome sequences of Bordetella bronchialis and Bordetella flabilis.</title>
        <authorList>
            <person name="LiPuma J.J."/>
            <person name="Spilker T."/>
        </authorList>
    </citation>
    <scope>NUCLEOTIDE SEQUENCE [LARGE SCALE GENOMIC DNA]</scope>
    <source>
        <strain evidence="6 8">AU17976</strain>
        <strain evidence="5 7">AU3182</strain>
    </source>
</reference>
<keyword evidence="3" id="KW-0804">Transcription</keyword>
<dbReference type="EMBL" id="CP016170">
    <property type="protein sequence ID" value="ANN68982.1"/>
    <property type="molecule type" value="Genomic_DNA"/>
</dbReference>
<dbReference type="PANTHER" id="PTHR43537">
    <property type="entry name" value="TRANSCRIPTIONAL REGULATOR, GNTR FAMILY"/>
    <property type="match status" value="1"/>
</dbReference>
<dbReference type="SUPFAM" id="SSF48008">
    <property type="entry name" value="GntR ligand-binding domain-like"/>
    <property type="match status" value="1"/>
</dbReference>
<evidence type="ECO:0000256" key="1">
    <source>
        <dbReference type="ARBA" id="ARBA00023015"/>
    </source>
</evidence>
<evidence type="ECO:0000313" key="7">
    <source>
        <dbReference type="Proteomes" id="UP000091897"/>
    </source>
</evidence>
<evidence type="ECO:0000256" key="3">
    <source>
        <dbReference type="ARBA" id="ARBA00023163"/>
    </source>
</evidence>
<evidence type="ECO:0000313" key="5">
    <source>
        <dbReference type="EMBL" id="ANN68982.1"/>
    </source>
</evidence>
<feature type="domain" description="HTH gntR-type" evidence="4">
    <location>
        <begin position="11"/>
        <end position="78"/>
    </location>
</feature>
<evidence type="ECO:0000313" key="6">
    <source>
        <dbReference type="EMBL" id="ANN74131.1"/>
    </source>
</evidence>
<dbReference type="Pfam" id="PF00392">
    <property type="entry name" value="GntR"/>
    <property type="match status" value="1"/>
</dbReference>
<evidence type="ECO:0000313" key="8">
    <source>
        <dbReference type="Proteomes" id="UP000092213"/>
    </source>
</evidence>
<dbReference type="EMBL" id="CP016171">
    <property type="protein sequence ID" value="ANN74131.1"/>
    <property type="molecule type" value="Genomic_DNA"/>
</dbReference>